<feature type="transmembrane region" description="Helical" evidence="1">
    <location>
        <begin position="67"/>
        <end position="87"/>
    </location>
</feature>
<keyword evidence="1" id="KW-1133">Transmembrane helix</keyword>
<keyword evidence="1" id="KW-0472">Membrane</keyword>
<proteinExistence type="predicted"/>
<evidence type="ECO:0000256" key="1">
    <source>
        <dbReference type="SAM" id="Phobius"/>
    </source>
</evidence>
<dbReference type="RefSeq" id="WP_005152779.1">
    <property type="nucleotide sequence ID" value="NZ_ANMG01000009.1"/>
</dbReference>
<dbReference type="OrthoDB" id="5195204at2"/>
<gene>
    <name evidence="3" type="ORF">B0293_02835</name>
    <name evidence="2" type="ORF">C791_8136</name>
</gene>
<dbReference type="Pfam" id="PF17240">
    <property type="entry name" value="DUF5313"/>
    <property type="match status" value="1"/>
</dbReference>
<dbReference type="InterPro" id="IPR035197">
    <property type="entry name" value="DUF5313"/>
</dbReference>
<dbReference type="EMBL" id="ANMG01000009">
    <property type="protein sequence ID" value="EMD28703.1"/>
    <property type="molecule type" value="Genomic_DNA"/>
</dbReference>
<protein>
    <recommendedName>
        <fullName evidence="6">DUF5313 domain-containing protein</fullName>
    </recommendedName>
</protein>
<comment type="caution">
    <text evidence="2">The sequence shown here is derived from an EMBL/GenBank/DDBJ whole genome shotgun (WGS) entry which is preliminary data.</text>
</comment>
<keyword evidence="1" id="KW-0812">Transmembrane</keyword>
<dbReference type="Proteomes" id="UP000014137">
    <property type="component" value="Unassembled WGS sequence"/>
</dbReference>
<dbReference type="PATRIC" id="fig|1238180.3.peg.1531"/>
<evidence type="ECO:0008006" key="6">
    <source>
        <dbReference type="Google" id="ProtNLM"/>
    </source>
</evidence>
<dbReference type="AlphaFoldDB" id="M2PVP8"/>
<name>M2PVP8_9PSEU</name>
<reference evidence="2 4" key="1">
    <citation type="submission" date="2012-10" db="EMBL/GenBank/DDBJ databases">
        <title>Genome assembly of Amycolatopsis azurea DSM 43854.</title>
        <authorList>
            <person name="Khatri I."/>
            <person name="Kaur I."/>
            <person name="Subramanian S."/>
            <person name="Mayilraj S."/>
        </authorList>
    </citation>
    <scope>NUCLEOTIDE SEQUENCE [LARGE SCALE GENOMIC DNA]</scope>
    <source>
        <strain evidence="2 4">DSM 43854</strain>
    </source>
</reference>
<feature type="transmembrane region" description="Helical" evidence="1">
    <location>
        <begin position="44"/>
        <end position="61"/>
    </location>
</feature>
<organism evidence="2 4">
    <name type="scientific">Amycolatopsis azurea DSM 43854</name>
    <dbReference type="NCBI Taxonomy" id="1238180"/>
    <lineage>
        <taxon>Bacteria</taxon>
        <taxon>Bacillati</taxon>
        <taxon>Actinomycetota</taxon>
        <taxon>Actinomycetes</taxon>
        <taxon>Pseudonocardiales</taxon>
        <taxon>Pseudonocardiaceae</taxon>
        <taxon>Amycolatopsis</taxon>
    </lineage>
</organism>
<evidence type="ECO:0000313" key="2">
    <source>
        <dbReference type="EMBL" id="EMD28703.1"/>
    </source>
</evidence>
<reference evidence="3 5" key="2">
    <citation type="submission" date="2017-02" db="EMBL/GenBank/DDBJ databases">
        <title>Amycolatopsis azurea DSM 43854 draft genome.</title>
        <authorList>
            <person name="Mayilraj S."/>
        </authorList>
    </citation>
    <scope>NUCLEOTIDE SEQUENCE [LARGE SCALE GENOMIC DNA]</scope>
    <source>
        <strain evidence="3 5">DSM 43854</strain>
    </source>
</reference>
<keyword evidence="5" id="KW-1185">Reference proteome</keyword>
<sequence length="134" mass="15436">MPAPRKRPDVFRWLWYSLGGRLPERYHDWILHDATTGSWRWRHVARSTVMIAPLCAVWLLLPGPLPLRLAIVLMAALVAYFYSMAYMEESIEHRLAKNGFPPGIGRRTRAEAIAVAEAEVTERYLARYRDQTGA</sequence>
<dbReference type="EMBL" id="MUXN01000002">
    <property type="protein sequence ID" value="OOC07843.1"/>
    <property type="molecule type" value="Genomic_DNA"/>
</dbReference>
<evidence type="ECO:0000313" key="5">
    <source>
        <dbReference type="Proteomes" id="UP000188551"/>
    </source>
</evidence>
<dbReference type="Proteomes" id="UP000188551">
    <property type="component" value="Unassembled WGS sequence"/>
</dbReference>
<evidence type="ECO:0000313" key="3">
    <source>
        <dbReference type="EMBL" id="OOC07843.1"/>
    </source>
</evidence>
<accession>M2PVP8</accession>
<evidence type="ECO:0000313" key="4">
    <source>
        <dbReference type="Proteomes" id="UP000014137"/>
    </source>
</evidence>